<gene>
    <name evidence="3" type="ORF">LSINAPIS_LOCUS9464</name>
</gene>
<protein>
    <submittedName>
        <fullName evidence="3">Uncharacterized protein</fullName>
    </submittedName>
</protein>
<proteinExistence type="predicted"/>
<sequence>MWLLHTTIACSGQNPIASKKLMLFLRFWMVLVLILATLLLSDANIFKPSCADGKNLVKDLTGDVLGPGQEFDDTGRSQESVAELLQMEVYYEPTPHGDRKQFRTSLPAASAGL</sequence>
<keyword evidence="2" id="KW-0472">Membrane</keyword>
<evidence type="ECO:0000313" key="3">
    <source>
        <dbReference type="EMBL" id="VVC98376.1"/>
    </source>
</evidence>
<dbReference type="EMBL" id="FZQP02003512">
    <property type="protein sequence ID" value="VVC98376.1"/>
    <property type="molecule type" value="Genomic_DNA"/>
</dbReference>
<evidence type="ECO:0000256" key="1">
    <source>
        <dbReference type="SAM" id="MobiDB-lite"/>
    </source>
</evidence>
<reference evidence="3 4" key="1">
    <citation type="submission" date="2017-07" db="EMBL/GenBank/DDBJ databases">
        <authorList>
            <person name="Talla V."/>
            <person name="Backstrom N."/>
        </authorList>
    </citation>
    <scope>NUCLEOTIDE SEQUENCE [LARGE SCALE GENOMIC DNA]</scope>
</reference>
<feature type="region of interest" description="Disordered" evidence="1">
    <location>
        <begin position="94"/>
        <end position="113"/>
    </location>
</feature>
<accession>A0A5E4QM27</accession>
<name>A0A5E4QM27_9NEOP</name>
<keyword evidence="2" id="KW-1133">Transmembrane helix</keyword>
<dbReference type="Proteomes" id="UP000324832">
    <property type="component" value="Unassembled WGS sequence"/>
</dbReference>
<keyword evidence="2" id="KW-0812">Transmembrane</keyword>
<keyword evidence="4" id="KW-1185">Reference proteome</keyword>
<organism evidence="3 4">
    <name type="scientific">Leptidea sinapis</name>
    <dbReference type="NCBI Taxonomy" id="189913"/>
    <lineage>
        <taxon>Eukaryota</taxon>
        <taxon>Metazoa</taxon>
        <taxon>Ecdysozoa</taxon>
        <taxon>Arthropoda</taxon>
        <taxon>Hexapoda</taxon>
        <taxon>Insecta</taxon>
        <taxon>Pterygota</taxon>
        <taxon>Neoptera</taxon>
        <taxon>Endopterygota</taxon>
        <taxon>Lepidoptera</taxon>
        <taxon>Glossata</taxon>
        <taxon>Ditrysia</taxon>
        <taxon>Papilionoidea</taxon>
        <taxon>Pieridae</taxon>
        <taxon>Dismorphiinae</taxon>
        <taxon>Leptidea</taxon>
    </lineage>
</organism>
<evidence type="ECO:0000256" key="2">
    <source>
        <dbReference type="SAM" id="Phobius"/>
    </source>
</evidence>
<feature type="transmembrane region" description="Helical" evidence="2">
    <location>
        <begin position="21"/>
        <end position="40"/>
    </location>
</feature>
<evidence type="ECO:0000313" key="4">
    <source>
        <dbReference type="Proteomes" id="UP000324832"/>
    </source>
</evidence>
<dbReference type="AlphaFoldDB" id="A0A5E4QM27"/>